<dbReference type="EMBL" id="REFS01000011">
    <property type="protein sequence ID" value="RMB08270.1"/>
    <property type="molecule type" value="Genomic_DNA"/>
</dbReference>
<reference evidence="2 5" key="2">
    <citation type="submission" date="2018-07" db="EMBL/GenBank/DDBJ databases">
        <title>Genome sequences of Haloplanus aerogenes JCM 16430T.</title>
        <authorList>
            <person name="Kim Y.B."/>
            <person name="Roh S.W."/>
        </authorList>
    </citation>
    <scope>NUCLEOTIDE SEQUENCE [LARGE SCALE GENOMIC DNA]</scope>
    <source>
        <strain evidence="2 5">JCM 16430</strain>
        <plasmid evidence="2">pJCM16430-01</plasmid>
        <plasmid evidence="5">pjcm16430-01</plasmid>
    </source>
</reference>
<geneLocation type="plasmid" evidence="2">
    <name>pJCM16430-01</name>
</geneLocation>
<accession>A0A3M0CIG2</accession>
<proteinExistence type="predicted"/>
<dbReference type="EMBL" id="CP034146">
    <property type="protein sequence ID" value="AZH27307.1"/>
    <property type="molecule type" value="Genomic_DNA"/>
</dbReference>
<name>A0A3M0CIG2_9EURY</name>
<evidence type="ECO:0000313" key="2">
    <source>
        <dbReference type="EMBL" id="AZH27307.1"/>
    </source>
</evidence>
<geneLocation type="plasmid" evidence="5">
    <name>pjcm16430-01</name>
</geneLocation>
<dbReference type="KEGG" id="haer:DU502_17985"/>
<dbReference type="Proteomes" id="UP000277326">
    <property type="component" value="Unassembled WGS sequence"/>
</dbReference>
<feature type="compositionally biased region" description="Polar residues" evidence="1">
    <location>
        <begin position="250"/>
        <end position="268"/>
    </location>
</feature>
<keyword evidence="2" id="KW-0614">Plasmid</keyword>
<evidence type="ECO:0000256" key="1">
    <source>
        <dbReference type="SAM" id="MobiDB-lite"/>
    </source>
</evidence>
<reference evidence="3 4" key="1">
    <citation type="journal article" date="2015" name="Stand. Genomic Sci.">
        <title>Genomic Encyclopedia of Bacterial and Archaeal Type Strains, Phase III: the genomes of soil and plant-associated and newly described type strains.</title>
        <authorList>
            <person name="Whitman W.B."/>
            <person name="Woyke T."/>
            <person name="Klenk H.P."/>
            <person name="Zhou Y."/>
            <person name="Lilburn T.G."/>
            <person name="Beck B.J."/>
            <person name="De Vos P."/>
            <person name="Vandamme P."/>
            <person name="Eisen J.A."/>
            <person name="Garrity G."/>
            <person name="Hugenholtz P."/>
            <person name="Kyrpides N.C."/>
        </authorList>
    </citation>
    <scope>NUCLEOTIDE SEQUENCE [LARGE SCALE GENOMIC DNA]</scope>
    <source>
        <strain evidence="3 4">CGMCC 1.10124</strain>
    </source>
</reference>
<gene>
    <name evidence="3" type="ORF">ATH50_3600</name>
    <name evidence="2" type="ORF">DU502_17985</name>
</gene>
<reference evidence="3" key="3">
    <citation type="submission" date="2018-10" db="EMBL/GenBank/DDBJ databases">
        <authorList>
            <person name="Whitman W."/>
            <person name="Huntemann M."/>
            <person name="Clum A."/>
            <person name="Pillay M."/>
            <person name="Palaniappan K."/>
            <person name="Varghese N."/>
            <person name="Mikhailova N."/>
            <person name="Stamatis D."/>
            <person name="Reddy T."/>
            <person name="Daum C."/>
            <person name="Shapiro N."/>
            <person name="Ivanova N."/>
            <person name="Kyrpides N."/>
            <person name="Woyke T."/>
        </authorList>
    </citation>
    <scope>NUCLEOTIDE SEQUENCE</scope>
    <source>
        <strain evidence="3">CGMCC 1.10124</strain>
    </source>
</reference>
<dbReference type="Proteomes" id="UP000282007">
    <property type="component" value="Plasmid pJCM16430-01"/>
</dbReference>
<feature type="region of interest" description="Disordered" evidence="1">
    <location>
        <begin position="250"/>
        <end position="290"/>
    </location>
</feature>
<evidence type="ECO:0000313" key="5">
    <source>
        <dbReference type="Proteomes" id="UP000282007"/>
    </source>
</evidence>
<protein>
    <submittedName>
        <fullName evidence="3">Uncharacterized protein</fullName>
    </submittedName>
</protein>
<dbReference type="AlphaFoldDB" id="A0A3M0CIG2"/>
<evidence type="ECO:0000313" key="3">
    <source>
        <dbReference type="EMBL" id="RMB08270.1"/>
    </source>
</evidence>
<dbReference type="RefSeq" id="WP_124897129.1">
    <property type="nucleotide sequence ID" value="NZ_CP034146.1"/>
</dbReference>
<keyword evidence="5" id="KW-1185">Reference proteome</keyword>
<organism evidence="3 4">
    <name type="scientific">Haloplanus aerogenes</name>
    <dbReference type="NCBI Taxonomy" id="660522"/>
    <lineage>
        <taxon>Archaea</taxon>
        <taxon>Methanobacteriati</taxon>
        <taxon>Methanobacteriota</taxon>
        <taxon>Stenosarchaea group</taxon>
        <taxon>Halobacteria</taxon>
        <taxon>Halobacteriales</taxon>
        <taxon>Haloferacaceae</taxon>
        <taxon>Haloplanus</taxon>
    </lineage>
</organism>
<dbReference type="GeneID" id="38473217"/>
<evidence type="ECO:0000313" key="4">
    <source>
        <dbReference type="Proteomes" id="UP000277326"/>
    </source>
</evidence>
<sequence length="290" mass="32513">MSQTTDTPSWSAPKTEFEELLDSSFVRDTTTPDSVSHSKADRMLRLTTTDLFFKGIRPDFDKRDLDFLCDLVCANLGRHLDLPVLPQYPVEHPEYGLGLVSPHLEGETGIAVDDHSQLANGDKVPQLCVFEEWVMNTDDKAEHFRTVDHEGEKRVYAFDHGHTLHQANSFDGQVETNDRIRQSVGQNPYNYGSPSEVTSGVELIQGTTDEETRRVVRKSLDQIRRASPDDPDIESLVEDADTHTTTVVNTSENAGAISTRSSNQNFSRTSRRWYPAPKPTGDQLKSSDCT</sequence>